<keyword evidence="7" id="KW-0378">Hydrolase</keyword>
<evidence type="ECO:0000259" key="18">
    <source>
        <dbReference type="SMART" id="SM00642"/>
    </source>
</evidence>
<dbReference type="InterPro" id="IPR013777">
    <property type="entry name" value="A-amylase-like"/>
</dbReference>
<dbReference type="PANTHER" id="PTHR10357">
    <property type="entry name" value="ALPHA-AMYLASE FAMILY MEMBER"/>
    <property type="match status" value="1"/>
</dbReference>
<dbReference type="GO" id="GO:0016052">
    <property type="term" value="P:carbohydrate catabolic process"/>
    <property type="evidence" value="ECO:0007669"/>
    <property type="project" value="InterPro"/>
</dbReference>
<keyword evidence="20" id="KW-1185">Reference proteome</keyword>
<feature type="active site" description="Nucleophile" evidence="13">
    <location>
        <position position="213"/>
    </location>
</feature>
<keyword evidence="9 15" id="KW-1015">Disulfide bond</keyword>
<evidence type="ECO:0000256" key="17">
    <source>
        <dbReference type="SAM" id="SignalP"/>
    </source>
</evidence>
<evidence type="ECO:0000256" key="3">
    <source>
        <dbReference type="ARBA" id="ARBA00008061"/>
    </source>
</evidence>
<dbReference type="GO" id="GO:0005509">
    <property type="term" value="F:calcium ion binding"/>
    <property type="evidence" value="ECO:0007669"/>
    <property type="project" value="InterPro"/>
</dbReference>
<feature type="disulfide bond" evidence="15">
    <location>
        <begin position="157"/>
        <end position="171"/>
    </location>
</feature>
<feature type="domain" description="Glycosyl hydrolase family 13 catalytic" evidence="18">
    <location>
        <begin position="39"/>
        <end position="377"/>
    </location>
</feature>
<dbReference type="InterPro" id="IPR017853">
    <property type="entry name" value="GH"/>
</dbReference>
<evidence type="ECO:0000256" key="9">
    <source>
        <dbReference type="ARBA" id="ARBA00023157"/>
    </source>
</evidence>
<comment type="catalytic activity">
    <reaction evidence="1">
        <text>Endohydrolysis of (1-&gt;4)-alpha-D-glucosidic linkages in polysaccharides containing three or more (1-&gt;4)-alpha-linked D-glucose units.</text>
        <dbReference type="EC" id="3.2.1.1"/>
    </reaction>
</comment>
<feature type="binding site" evidence="16">
    <location>
        <position position="211"/>
    </location>
    <ligand>
        <name>substrate</name>
    </ligand>
</feature>
<feature type="active site" description="Proton donor" evidence="13">
    <location>
        <position position="237"/>
    </location>
</feature>
<gene>
    <name evidence="19" type="ORF">B0A48_01701</name>
</gene>
<accession>A0A1V8TQ10</accession>
<dbReference type="FunFam" id="3.20.20.80:FF:000120">
    <property type="entry name" value="Alpha-amylase A"/>
    <property type="match status" value="1"/>
</dbReference>
<evidence type="ECO:0000256" key="12">
    <source>
        <dbReference type="ARBA" id="ARBA00023295"/>
    </source>
</evidence>
<dbReference type="Proteomes" id="UP000192596">
    <property type="component" value="Unassembled WGS sequence"/>
</dbReference>
<feature type="signal peptide" evidence="17">
    <location>
        <begin position="1"/>
        <end position="26"/>
    </location>
</feature>
<feature type="binding site" evidence="16">
    <location>
        <position position="109"/>
    </location>
    <ligand>
        <name>substrate</name>
    </ligand>
</feature>
<proteinExistence type="inferred from homology"/>
<dbReference type="OrthoDB" id="204980at2759"/>
<dbReference type="AlphaFoldDB" id="A0A1V8TQ10"/>
<feature type="binding site" evidence="16">
    <location>
        <position position="352"/>
    </location>
    <ligand>
        <name>substrate</name>
    </ligand>
</feature>
<dbReference type="PIRSF" id="PIRSF001024">
    <property type="entry name" value="Alph-amyl_fung"/>
    <property type="match status" value="1"/>
</dbReference>
<evidence type="ECO:0000256" key="10">
    <source>
        <dbReference type="ARBA" id="ARBA00023180"/>
    </source>
</evidence>
<evidence type="ECO:0000313" key="20">
    <source>
        <dbReference type="Proteomes" id="UP000192596"/>
    </source>
</evidence>
<evidence type="ECO:0000256" key="15">
    <source>
        <dbReference type="PIRSR" id="PIRSR001024-4"/>
    </source>
</evidence>
<dbReference type="Pfam" id="PF09260">
    <property type="entry name" value="A_amylase_dom_C"/>
    <property type="match status" value="1"/>
</dbReference>
<keyword evidence="12" id="KW-0326">Glycosidase</keyword>
<feature type="site" description="Transition state stabilizer" evidence="14">
    <location>
        <position position="304"/>
    </location>
</feature>
<reference evidence="20" key="1">
    <citation type="submission" date="2017-03" db="EMBL/GenBank/DDBJ databases">
        <title>Genomes of endolithic fungi from Antarctica.</title>
        <authorList>
            <person name="Coleine C."/>
            <person name="Masonjones S."/>
            <person name="Stajich J.E."/>
        </authorList>
    </citation>
    <scope>NUCLEOTIDE SEQUENCE [LARGE SCALE GENOMIC DNA]</scope>
    <source>
        <strain evidence="20">CCFEE 5527</strain>
    </source>
</reference>
<dbReference type="Gene3D" id="2.60.40.1180">
    <property type="entry name" value="Golgi alpha-mannosidase II"/>
    <property type="match status" value="1"/>
</dbReference>
<dbReference type="GO" id="GO:0004556">
    <property type="term" value="F:alpha-amylase activity"/>
    <property type="evidence" value="ECO:0007669"/>
    <property type="project" value="UniProtKB-EC"/>
</dbReference>
<comment type="caution">
    <text evidence="19">The sequence shown here is derived from an EMBL/GenBank/DDBJ whole genome shotgun (WGS) entry which is preliminary data.</text>
</comment>
<sequence>MRSFWSIGNIALSLTAASLYLSLAYAAHVDEWRTRSIYQVVTDRFAHANDSPLPDCHVTLGFYCGGTWRGIQDKLDYIQGMGFDAIWMSPIVAQLPQQTGDGESYTAYWQQNLYELNSDFGTENDLLDLVSDIHARGMLVMLDIVPFNDEKYYHSYCPVDDVTNSTNTEQCWLGSLTVPLVDLRTEDEVVQEMFGTWIKDIVQRYSVDGLRIDTAINVQPDFFPGFVDAAGVFATGEALNGDNSIACVWEEAIGSILNYPIYFPLIRAFTDPGGSINDLVETIESTKQNCRDATAMGSFSENHDVDRFASYTSSLALAANVITFNFLSDGIPIIYQGQEQHMKGVTQPYTNRAPLWGAGFDTSATLYQHIATLNKVRQQVIRTSHNYTLYHNFAIYQDYHTLGMRKGYAGSQVLTILTNNGEESRPYNLALPNHGFPAGTKLTEILTCTDLNVNATGFVNVPMSAGAPKILYPSTLLFDSKLCGFPNEAPASIAQPPQTTIVKTYATTLSAVKENWEATTVSALPGVFTARGESVSELTGGITGLPTGSIGAGVPDPMGTVERERPLRWRIEEWG</sequence>
<dbReference type="InterPro" id="IPR013780">
    <property type="entry name" value="Glyco_hydro_b"/>
</dbReference>
<comment type="cofactor">
    <cofactor evidence="2">
        <name>Ca(2+)</name>
        <dbReference type="ChEBI" id="CHEBI:29108"/>
    </cofactor>
</comment>
<keyword evidence="6 17" id="KW-0732">Signal</keyword>
<feature type="disulfide bond" evidence="15">
    <location>
        <begin position="448"/>
        <end position="483"/>
    </location>
</feature>
<evidence type="ECO:0000256" key="4">
    <source>
        <dbReference type="ARBA" id="ARBA00012595"/>
    </source>
</evidence>
<evidence type="ECO:0000256" key="7">
    <source>
        <dbReference type="ARBA" id="ARBA00022801"/>
    </source>
</evidence>
<organism evidence="19 20">
    <name type="scientific">Cryoendolithus antarcticus</name>
    <dbReference type="NCBI Taxonomy" id="1507870"/>
    <lineage>
        <taxon>Eukaryota</taxon>
        <taxon>Fungi</taxon>
        <taxon>Dikarya</taxon>
        <taxon>Ascomycota</taxon>
        <taxon>Pezizomycotina</taxon>
        <taxon>Dothideomycetes</taxon>
        <taxon>Dothideomycetidae</taxon>
        <taxon>Cladosporiales</taxon>
        <taxon>Cladosporiaceae</taxon>
        <taxon>Cryoendolithus</taxon>
    </lineage>
</organism>
<feature type="binding site" evidence="16">
    <location>
        <position position="304"/>
    </location>
    <ligand>
        <name>substrate</name>
    </ligand>
</feature>
<feature type="binding site" evidence="16">
    <location>
        <position position="241"/>
    </location>
    <ligand>
        <name>substrate</name>
    </ligand>
</feature>
<comment type="similarity">
    <text evidence="3">Belongs to the glycosyl hydrolase 13 family.</text>
</comment>
<dbReference type="SMART" id="SM00642">
    <property type="entry name" value="Aamy"/>
    <property type="match status" value="1"/>
</dbReference>
<feature type="disulfide bond" evidence="15">
    <location>
        <begin position="247"/>
        <end position="290"/>
    </location>
</feature>
<dbReference type="STRING" id="1507870.A0A1V8TQ10"/>
<evidence type="ECO:0000256" key="6">
    <source>
        <dbReference type="ARBA" id="ARBA00022729"/>
    </source>
</evidence>
<evidence type="ECO:0000256" key="11">
    <source>
        <dbReference type="ARBA" id="ARBA00023277"/>
    </source>
</evidence>
<dbReference type="Pfam" id="PF00128">
    <property type="entry name" value="Alpha-amylase"/>
    <property type="match status" value="2"/>
</dbReference>
<keyword evidence="5" id="KW-0479">Metal-binding</keyword>
<dbReference type="SUPFAM" id="SSF51445">
    <property type="entry name" value="(Trans)glycosidases"/>
    <property type="match status" value="1"/>
</dbReference>
<dbReference type="InterPro" id="IPR006047">
    <property type="entry name" value="GH13_cat_dom"/>
</dbReference>
<name>A0A1V8TQ10_9PEZI</name>
<dbReference type="PANTHER" id="PTHR10357:SF215">
    <property type="entry name" value="ALPHA-AMYLASE 1"/>
    <property type="match status" value="1"/>
</dbReference>
<protein>
    <recommendedName>
        <fullName evidence="4">alpha-amylase</fullName>
        <ecNumber evidence="4">3.2.1.1</ecNumber>
    </recommendedName>
</protein>
<feature type="disulfide bond" evidence="15">
    <location>
        <begin position="56"/>
        <end position="64"/>
    </location>
</feature>
<dbReference type="EMBL" id="NAJO01000003">
    <property type="protein sequence ID" value="OQO13473.1"/>
    <property type="molecule type" value="Genomic_DNA"/>
</dbReference>
<evidence type="ECO:0000256" key="16">
    <source>
        <dbReference type="PIRSR" id="PIRSR001024-5"/>
    </source>
</evidence>
<evidence type="ECO:0000313" key="19">
    <source>
        <dbReference type="EMBL" id="OQO13473.1"/>
    </source>
</evidence>
<evidence type="ECO:0000256" key="14">
    <source>
        <dbReference type="PIRSR" id="PIRSR001024-2"/>
    </source>
</evidence>
<dbReference type="Gene3D" id="3.20.20.80">
    <property type="entry name" value="Glycosidases"/>
    <property type="match status" value="1"/>
</dbReference>
<keyword evidence="11" id="KW-0119">Carbohydrate metabolism</keyword>
<dbReference type="InParanoid" id="A0A1V8TQ10"/>
<dbReference type="InterPro" id="IPR015340">
    <property type="entry name" value="A_amylase_C_dom"/>
</dbReference>
<evidence type="ECO:0000256" key="2">
    <source>
        <dbReference type="ARBA" id="ARBA00001913"/>
    </source>
</evidence>
<dbReference type="CDD" id="cd11319">
    <property type="entry name" value="AmyAc_euk_AmyA"/>
    <property type="match status" value="1"/>
</dbReference>
<keyword evidence="8" id="KW-0106">Calcium</keyword>
<feature type="chain" id="PRO_5012664046" description="alpha-amylase" evidence="17">
    <location>
        <begin position="27"/>
        <end position="575"/>
    </location>
</feature>
<evidence type="ECO:0000256" key="8">
    <source>
        <dbReference type="ARBA" id="ARBA00022837"/>
    </source>
</evidence>
<evidence type="ECO:0000256" key="1">
    <source>
        <dbReference type="ARBA" id="ARBA00000548"/>
    </source>
</evidence>
<evidence type="ECO:0000256" key="13">
    <source>
        <dbReference type="PIRSR" id="PIRSR001024-1"/>
    </source>
</evidence>
<keyword evidence="10" id="KW-0325">Glycoprotein</keyword>
<dbReference type="EC" id="3.2.1.1" evidence="4"/>
<evidence type="ECO:0000256" key="5">
    <source>
        <dbReference type="ARBA" id="ARBA00022723"/>
    </source>
</evidence>
<dbReference type="SUPFAM" id="SSF51011">
    <property type="entry name" value="Glycosyl hydrolase domain"/>
    <property type="match status" value="1"/>
</dbReference>